<evidence type="ECO:0000256" key="1">
    <source>
        <dbReference type="SAM" id="MobiDB-lite"/>
    </source>
</evidence>
<gene>
    <name evidence="2" type="ORF">EJ02DRAFT_476649</name>
</gene>
<dbReference type="Proteomes" id="UP000800038">
    <property type="component" value="Unassembled WGS sequence"/>
</dbReference>
<evidence type="ECO:0000313" key="3">
    <source>
        <dbReference type="Proteomes" id="UP000800038"/>
    </source>
</evidence>
<dbReference type="EMBL" id="ML976136">
    <property type="protein sequence ID" value="KAF1937520.1"/>
    <property type="molecule type" value="Genomic_DNA"/>
</dbReference>
<protein>
    <submittedName>
        <fullName evidence="2">Uncharacterized protein</fullName>
    </submittedName>
</protein>
<keyword evidence="3" id="KW-1185">Reference proteome</keyword>
<name>A0A6A5SCV0_9PLEO</name>
<feature type="region of interest" description="Disordered" evidence="1">
    <location>
        <begin position="143"/>
        <end position="187"/>
    </location>
</feature>
<reference evidence="2" key="1">
    <citation type="journal article" date="2020" name="Stud. Mycol.">
        <title>101 Dothideomycetes genomes: a test case for predicting lifestyles and emergence of pathogens.</title>
        <authorList>
            <person name="Haridas S."/>
            <person name="Albert R."/>
            <person name="Binder M."/>
            <person name="Bloem J."/>
            <person name="Labutti K."/>
            <person name="Salamov A."/>
            <person name="Andreopoulos B."/>
            <person name="Baker S."/>
            <person name="Barry K."/>
            <person name="Bills G."/>
            <person name="Bluhm B."/>
            <person name="Cannon C."/>
            <person name="Castanera R."/>
            <person name="Culley D."/>
            <person name="Daum C."/>
            <person name="Ezra D."/>
            <person name="Gonzalez J."/>
            <person name="Henrissat B."/>
            <person name="Kuo A."/>
            <person name="Liang C."/>
            <person name="Lipzen A."/>
            <person name="Lutzoni F."/>
            <person name="Magnuson J."/>
            <person name="Mondo S."/>
            <person name="Nolan M."/>
            <person name="Ohm R."/>
            <person name="Pangilinan J."/>
            <person name="Park H.-J."/>
            <person name="Ramirez L."/>
            <person name="Alfaro M."/>
            <person name="Sun H."/>
            <person name="Tritt A."/>
            <person name="Yoshinaga Y."/>
            <person name="Zwiers L.-H."/>
            <person name="Turgeon B."/>
            <person name="Goodwin S."/>
            <person name="Spatafora J."/>
            <person name="Crous P."/>
            <person name="Grigoriev I."/>
        </authorList>
    </citation>
    <scope>NUCLEOTIDE SEQUENCE</scope>
    <source>
        <strain evidence="2">CBS 161.51</strain>
    </source>
</reference>
<sequence length="272" mass="30838">MFSISRESHTSAASWRIEMPAFKVASRPPREFTPEQLERTHYLANVVTNYQRAHDKLAEEIQKKRASHLGDVTTASPMSPTGFRTAKTRVALTATSTVDSTTHASIPPASFSIVKTVPLSVPISQQSAKIVDPLLTHIEARKQRAVPPVSTPHDGEEPLPSVEEGNENQTLSPLEEGQKRKYSHEDDDQLEWHEINPQTNLKNAYNETRAQREATFRCNRIMTCSCGMAHKISRSWTLAKVRKEIEIQVFDLVKGRFARDIFRSSRESWMRC</sequence>
<accession>A0A6A5SCV0</accession>
<proteinExistence type="predicted"/>
<dbReference type="OrthoDB" id="3795771at2759"/>
<dbReference type="AlphaFoldDB" id="A0A6A5SCV0"/>
<organism evidence="2 3">
    <name type="scientific">Clathrospora elynae</name>
    <dbReference type="NCBI Taxonomy" id="706981"/>
    <lineage>
        <taxon>Eukaryota</taxon>
        <taxon>Fungi</taxon>
        <taxon>Dikarya</taxon>
        <taxon>Ascomycota</taxon>
        <taxon>Pezizomycotina</taxon>
        <taxon>Dothideomycetes</taxon>
        <taxon>Pleosporomycetidae</taxon>
        <taxon>Pleosporales</taxon>
        <taxon>Diademaceae</taxon>
        <taxon>Clathrospora</taxon>
    </lineage>
</organism>
<evidence type="ECO:0000313" key="2">
    <source>
        <dbReference type="EMBL" id="KAF1937520.1"/>
    </source>
</evidence>